<comment type="caution">
    <text evidence="2">The sequence shown here is derived from an EMBL/GenBank/DDBJ whole genome shotgun (WGS) entry which is preliminary data.</text>
</comment>
<reference evidence="2 3" key="1">
    <citation type="submission" date="2018-10" db="EMBL/GenBank/DDBJ databases">
        <title>Isolation from soil.</title>
        <authorList>
            <person name="Hu J."/>
        </authorList>
    </citation>
    <scope>NUCLEOTIDE SEQUENCE [LARGE SCALE GENOMIC DNA]</scope>
    <source>
        <strain evidence="2 3">NEAU-Ht49</strain>
    </source>
</reference>
<protein>
    <submittedName>
        <fullName evidence="2">DUF397 domain-containing protein</fullName>
    </submittedName>
</protein>
<dbReference type="AlphaFoldDB" id="A0A3M2LVT2"/>
<dbReference type="Proteomes" id="UP000282674">
    <property type="component" value="Unassembled WGS sequence"/>
</dbReference>
<dbReference type="Pfam" id="PF04149">
    <property type="entry name" value="DUF397"/>
    <property type="match status" value="1"/>
</dbReference>
<dbReference type="InterPro" id="IPR007278">
    <property type="entry name" value="DUF397"/>
</dbReference>
<dbReference type="OrthoDB" id="3482302at2"/>
<gene>
    <name evidence="2" type="ORF">EBO15_30765</name>
</gene>
<evidence type="ECO:0000313" key="3">
    <source>
        <dbReference type="Proteomes" id="UP000282674"/>
    </source>
</evidence>
<evidence type="ECO:0000259" key="1">
    <source>
        <dbReference type="Pfam" id="PF04149"/>
    </source>
</evidence>
<evidence type="ECO:0000313" key="2">
    <source>
        <dbReference type="EMBL" id="RMI39048.1"/>
    </source>
</evidence>
<proteinExistence type="predicted"/>
<dbReference type="EMBL" id="RFFG01000074">
    <property type="protein sequence ID" value="RMI39048.1"/>
    <property type="molecule type" value="Genomic_DNA"/>
</dbReference>
<keyword evidence="3" id="KW-1185">Reference proteome</keyword>
<dbReference type="RefSeq" id="WP_122197975.1">
    <property type="nucleotide sequence ID" value="NZ_JBHSKC010000028.1"/>
</dbReference>
<name>A0A3M2LVT2_9ACTN</name>
<feature type="domain" description="DUF397" evidence="1">
    <location>
        <begin position="3"/>
        <end position="49"/>
    </location>
</feature>
<accession>A0A3M2LVT2</accession>
<sequence length="64" mass="6949">MTDWRKSTHSGGDNPNCVEAARIDVRTIGVRDSKNPEGGHLAIAPRVLREALASYLVSEDRGDS</sequence>
<organism evidence="2 3">
    <name type="scientific">Actinomadura harenae</name>
    <dbReference type="NCBI Taxonomy" id="2483351"/>
    <lineage>
        <taxon>Bacteria</taxon>
        <taxon>Bacillati</taxon>
        <taxon>Actinomycetota</taxon>
        <taxon>Actinomycetes</taxon>
        <taxon>Streptosporangiales</taxon>
        <taxon>Thermomonosporaceae</taxon>
        <taxon>Actinomadura</taxon>
    </lineage>
</organism>